<protein>
    <submittedName>
        <fullName evidence="2">Uncharacterized protein</fullName>
    </submittedName>
</protein>
<organism evidence="2 3">
    <name type="scientific">[Candida] railenensis</name>
    <dbReference type="NCBI Taxonomy" id="45579"/>
    <lineage>
        <taxon>Eukaryota</taxon>
        <taxon>Fungi</taxon>
        <taxon>Dikarya</taxon>
        <taxon>Ascomycota</taxon>
        <taxon>Saccharomycotina</taxon>
        <taxon>Pichiomycetes</taxon>
        <taxon>Debaryomycetaceae</taxon>
        <taxon>Kurtzmaniella</taxon>
    </lineage>
</organism>
<dbReference type="Pfam" id="PF08700">
    <property type="entry name" value="VPS51_Exo84_N"/>
    <property type="match status" value="1"/>
</dbReference>
<proteinExistence type="predicted"/>
<dbReference type="OrthoDB" id="46189at2759"/>
<accession>A0A9P0QMA9</accession>
<comment type="caution">
    <text evidence="2">The sequence shown here is derived from an EMBL/GenBank/DDBJ whole genome shotgun (WGS) entry which is preliminary data.</text>
</comment>
<feature type="region of interest" description="Disordered" evidence="1">
    <location>
        <begin position="240"/>
        <end position="277"/>
    </location>
</feature>
<sequence length="882" mass="101079">MSVLGFVTGNKNTQTNTYSSRRGSTASNISSISSTWKNASNTTSDDIFRHLTIKQIQALGREYSDNIAVAKKDIHTLVGSKYRDLIEIAEDIDKMHGQTVTIDQKIADLSYQNSTFVSFSGNDYAYAKFDSLVRKNEASEVRKNASSTILKNLVNTSLISFNLKLSGVNLVHSASCIHYAKFYYSIEETFKHELEPDYELKKTLAVLKNNFNSYLENHLSSYVSGEKQLTTSSIFSRNKVNSSMNRDKSTQGVEDDDEYNNSDFEESYTDDFEEGEETGELLKDGEYTGDDDSNVNYNFRTGTSIENYLFAYIILNSNNPELNSMSKIVESFTSLRCNFLSSVMADMESIKYPMEELKINFLNILRFIEITFELSRKYFDPTNNTRFIHSLHQITQHWNASDVLGFHNWFENETVIFPKQHIDTNEPEYKESRVNLNKFNMILYSFTQEVIHKGNLDSCIHKFGNLVAGLKKLESIFSEDEDSTQPVIIQQLVEEGTLIKLLEELTTQIVEKYSEHFDLLVNEDKDIKTIMTTIKYSKSYKPTGATNSKADLFSKELIDILENDIDKYMDTISLMSSVGSESVAVDIKSWFDKFKEYNHFVRRFSDTIGRKFLTTWDGFTDESTQTKLKDVEKQVSESFWKRIAECVSELSNVEKSHEKSLHSWYYVLNIIIRFKDNILNLEVKEREEDNLHECIKNFDSVCNKLLTEVIQYIPSIQENGKSFAELTQEIGEVNEVEEGEGEQDEGDNEIPTRPNFKLVSIFHNLSTKYISTSGESSGYMSGRIFLEPHAKDLFIKLKNDWIKDIAKDLSKKITEISKEQAKLEIFANVSYLLEFVDNGDAESIVSELASTANIDDESVRIIRKGVSDFYKSNSVLFIPLSI</sequence>
<keyword evidence="3" id="KW-1185">Reference proteome</keyword>
<dbReference type="Proteomes" id="UP000837801">
    <property type="component" value="Unassembled WGS sequence"/>
</dbReference>
<dbReference type="AlphaFoldDB" id="A0A9P0QMA9"/>
<gene>
    <name evidence="2" type="ORF">CLIB1423_05S00518</name>
</gene>
<feature type="compositionally biased region" description="Acidic residues" evidence="1">
    <location>
        <begin position="253"/>
        <end position="277"/>
    </location>
</feature>
<reference evidence="2" key="1">
    <citation type="submission" date="2022-03" db="EMBL/GenBank/DDBJ databases">
        <authorList>
            <person name="Legras J.-L."/>
            <person name="Devillers H."/>
            <person name="Grondin C."/>
        </authorList>
    </citation>
    <scope>NUCLEOTIDE SEQUENCE</scope>
    <source>
        <strain evidence="2">CLIB 1423</strain>
    </source>
</reference>
<evidence type="ECO:0000313" key="3">
    <source>
        <dbReference type="Proteomes" id="UP000837801"/>
    </source>
</evidence>
<evidence type="ECO:0000313" key="2">
    <source>
        <dbReference type="EMBL" id="CAH2351882.1"/>
    </source>
</evidence>
<dbReference type="EMBL" id="CAKXYY010000005">
    <property type="protein sequence ID" value="CAH2351882.1"/>
    <property type="molecule type" value="Genomic_DNA"/>
</dbReference>
<name>A0A9P0QMA9_9ASCO</name>
<evidence type="ECO:0000256" key="1">
    <source>
        <dbReference type="SAM" id="MobiDB-lite"/>
    </source>
</evidence>